<dbReference type="InterPro" id="IPR001867">
    <property type="entry name" value="OmpR/PhoB-type_DNA-bd"/>
</dbReference>
<dbReference type="PROSITE" id="PS50110">
    <property type="entry name" value="RESPONSE_REGULATORY"/>
    <property type="match status" value="1"/>
</dbReference>
<dbReference type="GO" id="GO:0032993">
    <property type="term" value="C:protein-DNA complex"/>
    <property type="evidence" value="ECO:0007669"/>
    <property type="project" value="TreeGrafter"/>
</dbReference>
<evidence type="ECO:0000256" key="1">
    <source>
        <dbReference type="ARBA" id="ARBA00022553"/>
    </source>
</evidence>
<protein>
    <submittedName>
        <fullName evidence="10">Response regulator transcription factor</fullName>
    </submittedName>
</protein>
<dbReference type="GO" id="GO:0000976">
    <property type="term" value="F:transcription cis-regulatory region binding"/>
    <property type="evidence" value="ECO:0007669"/>
    <property type="project" value="TreeGrafter"/>
</dbReference>
<evidence type="ECO:0000259" key="8">
    <source>
        <dbReference type="PROSITE" id="PS50110"/>
    </source>
</evidence>
<dbReference type="KEGG" id="kbs:EPA93_17310"/>
<dbReference type="CDD" id="cd00383">
    <property type="entry name" value="trans_reg_C"/>
    <property type="match status" value="1"/>
</dbReference>
<dbReference type="RefSeq" id="WP_129888710.1">
    <property type="nucleotide sequence ID" value="NZ_CP035758.1"/>
</dbReference>
<dbReference type="InterPro" id="IPR036388">
    <property type="entry name" value="WH-like_DNA-bd_sf"/>
</dbReference>
<evidence type="ECO:0000256" key="4">
    <source>
        <dbReference type="ARBA" id="ARBA00023125"/>
    </source>
</evidence>
<evidence type="ECO:0000256" key="3">
    <source>
        <dbReference type="ARBA" id="ARBA00023015"/>
    </source>
</evidence>
<dbReference type="InterPro" id="IPR011006">
    <property type="entry name" value="CheY-like_superfamily"/>
</dbReference>
<keyword evidence="2" id="KW-0902">Two-component regulatory system</keyword>
<dbReference type="GO" id="GO:0006355">
    <property type="term" value="P:regulation of DNA-templated transcription"/>
    <property type="evidence" value="ECO:0007669"/>
    <property type="project" value="InterPro"/>
</dbReference>
<dbReference type="Proteomes" id="UP000290365">
    <property type="component" value="Chromosome"/>
</dbReference>
<dbReference type="Gene3D" id="6.10.250.690">
    <property type="match status" value="1"/>
</dbReference>
<evidence type="ECO:0000259" key="9">
    <source>
        <dbReference type="PROSITE" id="PS51755"/>
    </source>
</evidence>
<dbReference type="SMART" id="SM00448">
    <property type="entry name" value="REC"/>
    <property type="match status" value="1"/>
</dbReference>
<dbReference type="SUPFAM" id="SSF52172">
    <property type="entry name" value="CheY-like"/>
    <property type="match status" value="1"/>
</dbReference>
<evidence type="ECO:0000256" key="2">
    <source>
        <dbReference type="ARBA" id="ARBA00023012"/>
    </source>
</evidence>
<dbReference type="CDD" id="cd17574">
    <property type="entry name" value="REC_OmpR"/>
    <property type="match status" value="1"/>
</dbReference>
<organism evidence="10 11">
    <name type="scientific">Ktedonosporobacter rubrisoli</name>
    <dbReference type="NCBI Taxonomy" id="2509675"/>
    <lineage>
        <taxon>Bacteria</taxon>
        <taxon>Bacillati</taxon>
        <taxon>Chloroflexota</taxon>
        <taxon>Ktedonobacteria</taxon>
        <taxon>Ktedonobacterales</taxon>
        <taxon>Ktedonosporobacteraceae</taxon>
        <taxon>Ktedonosporobacter</taxon>
    </lineage>
</organism>
<reference evidence="10 11" key="1">
    <citation type="submission" date="2019-01" db="EMBL/GenBank/DDBJ databases">
        <title>Ktedonosporobacter rubrisoli SCAWS-G2.</title>
        <authorList>
            <person name="Huang Y."/>
            <person name="Yan B."/>
        </authorList>
    </citation>
    <scope>NUCLEOTIDE SEQUENCE [LARGE SCALE GENOMIC DNA]</scope>
    <source>
        <strain evidence="10 11">SCAWS-G2</strain>
    </source>
</reference>
<accession>A0A4P6JS47</accession>
<evidence type="ECO:0000313" key="10">
    <source>
        <dbReference type="EMBL" id="QBD77656.1"/>
    </source>
</evidence>
<proteinExistence type="predicted"/>
<dbReference type="Gene3D" id="1.10.10.10">
    <property type="entry name" value="Winged helix-like DNA-binding domain superfamily/Winged helix DNA-binding domain"/>
    <property type="match status" value="1"/>
</dbReference>
<dbReference type="InterPro" id="IPR039420">
    <property type="entry name" value="WalR-like"/>
</dbReference>
<dbReference type="GO" id="GO:0000156">
    <property type="term" value="F:phosphorelay response regulator activity"/>
    <property type="evidence" value="ECO:0007669"/>
    <property type="project" value="TreeGrafter"/>
</dbReference>
<sequence length="234" mass="26822">MPTVLLVEDTQKLAQVIIRELEAQNYHVLYAGDGLTALRLYEEEKPDIVILDWMLPGLDGLEVLRRIHQNAMTPVLMLTARSEEVDRVLSLEMGADDCLTKPFSMRELIARVHVLLRRVEKMQQIARADQIDSEQNVLHYGPLSLDPQAHMVILDGGEIELSPNEFETLHLLLRSPGRTFSRSYLQETIWKTAYHEGDRSVDNAMLRIRKKIGPLSAKIETVRSIGYRLRREGK</sequence>
<keyword evidence="3" id="KW-0805">Transcription regulation</keyword>
<dbReference type="EMBL" id="CP035758">
    <property type="protein sequence ID" value="QBD77656.1"/>
    <property type="molecule type" value="Genomic_DNA"/>
</dbReference>
<feature type="domain" description="Response regulatory" evidence="8">
    <location>
        <begin position="3"/>
        <end position="116"/>
    </location>
</feature>
<keyword evidence="11" id="KW-1185">Reference proteome</keyword>
<dbReference type="OrthoDB" id="341603at2"/>
<dbReference type="SMART" id="SM00862">
    <property type="entry name" value="Trans_reg_C"/>
    <property type="match status" value="1"/>
</dbReference>
<evidence type="ECO:0000256" key="5">
    <source>
        <dbReference type="ARBA" id="ARBA00023163"/>
    </source>
</evidence>
<keyword evidence="4 7" id="KW-0238">DNA-binding</keyword>
<dbReference type="Pfam" id="PF00486">
    <property type="entry name" value="Trans_reg_C"/>
    <property type="match status" value="1"/>
</dbReference>
<dbReference type="FunFam" id="3.40.50.2300:FF:000001">
    <property type="entry name" value="DNA-binding response regulator PhoB"/>
    <property type="match status" value="1"/>
</dbReference>
<gene>
    <name evidence="10" type="ORF">EPA93_17310</name>
</gene>
<dbReference type="PANTHER" id="PTHR48111">
    <property type="entry name" value="REGULATOR OF RPOS"/>
    <property type="match status" value="1"/>
</dbReference>
<name>A0A4P6JS47_KTERU</name>
<evidence type="ECO:0000256" key="7">
    <source>
        <dbReference type="PROSITE-ProRule" id="PRU01091"/>
    </source>
</evidence>
<dbReference type="PANTHER" id="PTHR48111:SF40">
    <property type="entry name" value="PHOSPHATE REGULON TRANSCRIPTIONAL REGULATORY PROTEIN PHOB"/>
    <property type="match status" value="1"/>
</dbReference>
<dbReference type="Gene3D" id="3.40.50.2300">
    <property type="match status" value="1"/>
</dbReference>
<dbReference type="GO" id="GO:0005829">
    <property type="term" value="C:cytosol"/>
    <property type="evidence" value="ECO:0007669"/>
    <property type="project" value="TreeGrafter"/>
</dbReference>
<keyword evidence="5" id="KW-0804">Transcription</keyword>
<dbReference type="InterPro" id="IPR001789">
    <property type="entry name" value="Sig_transdc_resp-reg_receiver"/>
</dbReference>
<feature type="DNA-binding region" description="OmpR/PhoB-type" evidence="7">
    <location>
        <begin position="135"/>
        <end position="231"/>
    </location>
</feature>
<feature type="domain" description="OmpR/PhoB-type" evidence="9">
    <location>
        <begin position="135"/>
        <end position="231"/>
    </location>
</feature>
<evidence type="ECO:0000313" key="11">
    <source>
        <dbReference type="Proteomes" id="UP000290365"/>
    </source>
</evidence>
<dbReference type="Pfam" id="PF00072">
    <property type="entry name" value="Response_reg"/>
    <property type="match status" value="1"/>
</dbReference>
<feature type="modified residue" description="4-aspartylphosphate" evidence="6">
    <location>
        <position position="52"/>
    </location>
</feature>
<dbReference type="PROSITE" id="PS51755">
    <property type="entry name" value="OMPR_PHOB"/>
    <property type="match status" value="1"/>
</dbReference>
<dbReference type="AlphaFoldDB" id="A0A4P6JS47"/>
<evidence type="ECO:0000256" key="6">
    <source>
        <dbReference type="PROSITE-ProRule" id="PRU00169"/>
    </source>
</evidence>
<keyword evidence="1 6" id="KW-0597">Phosphoprotein</keyword>